<protein>
    <submittedName>
        <fullName evidence="3">ATPase</fullName>
    </submittedName>
</protein>
<dbReference type="Proteomes" id="UP000253410">
    <property type="component" value="Unassembled WGS sequence"/>
</dbReference>
<keyword evidence="4" id="KW-1185">Reference proteome</keyword>
<name>A0A365Y1Y1_9BACT</name>
<sequence>MTTPNSAVGNTSSQGWETGVRRTFSLTPAQAWTILFSQPVLGAWLDNKALLTFQPGDTYTTTAGITITVTSVTEVKVIRMKWQHKGQTNTSTLQIRVIPAKEKTTISFHHEWLANSQEREEMKIYWSHVLDEIKKITDSQTH</sequence>
<organism evidence="3 4">
    <name type="scientific">Chitinophaga flava</name>
    <dbReference type="NCBI Taxonomy" id="2259036"/>
    <lineage>
        <taxon>Bacteria</taxon>
        <taxon>Pseudomonadati</taxon>
        <taxon>Bacteroidota</taxon>
        <taxon>Chitinophagia</taxon>
        <taxon>Chitinophagales</taxon>
        <taxon>Chitinophagaceae</taxon>
        <taxon>Chitinophaga</taxon>
    </lineage>
</organism>
<accession>A0A365Y1Y1</accession>
<comment type="similarity">
    <text evidence="1">Belongs to the AHA1 family.</text>
</comment>
<dbReference type="SUPFAM" id="SSF55961">
    <property type="entry name" value="Bet v1-like"/>
    <property type="match status" value="1"/>
</dbReference>
<dbReference type="OrthoDB" id="4549061at2"/>
<dbReference type="InterPro" id="IPR023393">
    <property type="entry name" value="START-like_dom_sf"/>
</dbReference>
<dbReference type="InterPro" id="IPR013538">
    <property type="entry name" value="ASHA1/2-like_C"/>
</dbReference>
<gene>
    <name evidence="3" type="ORF">DF182_08035</name>
</gene>
<feature type="domain" description="Activator of Hsp90 ATPase homologue 1/2-like C-terminal" evidence="2">
    <location>
        <begin position="27"/>
        <end position="136"/>
    </location>
</feature>
<dbReference type="EMBL" id="QFFJ01000001">
    <property type="protein sequence ID" value="RBL92520.1"/>
    <property type="molecule type" value="Genomic_DNA"/>
</dbReference>
<comment type="caution">
    <text evidence="3">The sequence shown here is derived from an EMBL/GenBank/DDBJ whole genome shotgun (WGS) entry which is preliminary data.</text>
</comment>
<dbReference type="Gene3D" id="3.30.530.20">
    <property type="match status" value="1"/>
</dbReference>
<evidence type="ECO:0000313" key="4">
    <source>
        <dbReference type="Proteomes" id="UP000253410"/>
    </source>
</evidence>
<dbReference type="AlphaFoldDB" id="A0A365Y1Y1"/>
<dbReference type="Pfam" id="PF08327">
    <property type="entry name" value="AHSA1"/>
    <property type="match status" value="1"/>
</dbReference>
<evidence type="ECO:0000313" key="3">
    <source>
        <dbReference type="EMBL" id="RBL92520.1"/>
    </source>
</evidence>
<evidence type="ECO:0000256" key="1">
    <source>
        <dbReference type="ARBA" id="ARBA00006817"/>
    </source>
</evidence>
<dbReference type="RefSeq" id="WP_113615122.1">
    <property type="nucleotide sequence ID" value="NZ_QFFJ01000001.1"/>
</dbReference>
<reference evidence="3 4" key="1">
    <citation type="submission" date="2018-05" db="EMBL/GenBank/DDBJ databases">
        <title>Chitinophaga sp. K3CV102501T nov., isolated from isolated from a monsoon evergreen broad-leaved forest soil.</title>
        <authorList>
            <person name="Lv Y."/>
        </authorList>
    </citation>
    <scope>NUCLEOTIDE SEQUENCE [LARGE SCALE GENOMIC DNA]</scope>
    <source>
        <strain evidence="3 4">GDMCC 1.1325</strain>
    </source>
</reference>
<evidence type="ECO:0000259" key="2">
    <source>
        <dbReference type="Pfam" id="PF08327"/>
    </source>
</evidence>
<proteinExistence type="inferred from homology"/>